<evidence type="ECO:0000313" key="2">
    <source>
        <dbReference type="Proteomes" id="UP000887577"/>
    </source>
</evidence>
<sequence>MQPSPLRKYQDLIDDPNVADVFKTLKQSSEDESTPIEEDEEEEIENENNDAESDDSDVSAPGAITSRFVSRHSTVHSKGRKSRMTVDTD</sequence>
<reference evidence="3" key="1">
    <citation type="submission" date="2022-11" db="UniProtKB">
        <authorList>
            <consortium name="WormBaseParasite"/>
        </authorList>
    </citation>
    <scope>IDENTIFICATION</scope>
</reference>
<feature type="compositionally biased region" description="Acidic residues" evidence="1">
    <location>
        <begin position="30"/>
        <end position="57"/>
    </location>
</feature>
<name>A0A914XV10_9BILA</name>
<proteinExistence type="predicted"/>
<evidence type="ECO:0000256" key="1">
    <source>
        <dbReference type="SAM" id="MobiDB-lite"/>
    </source>
</evidence>
<dbReference type="Proteomes" id="UP000887577">
    <property type="component" value="Unplaced"/>
</dbReference>
<evidence type="ECO:0000313" key="3">
    <source>
        <dbReference type="WBParaSite" id="PSU_v2.g10805.t1"/>
    </source>
</evidence>
<protein>
    <submittedName>
        <fullName evidence="3">Uncharacterized protein</fullName>
    </submittedName>
</protein>
<accession>A0A914XV10</accession>
<dbReference type="AlphaFoldDB" id="A0A914XV10"/>
<feature type="region of interest" description="Disordered" evidence="1">
    <location>
        <begin position="26"/>
        <end position="89"/>
    </location>
</feature>
<feature type="compositionally biased region" description="Basic residues" evidence="1">
    <location>
        <begin position="69"/>
        <end position="83"/>
    </location>
</feature>
<keyword evidence="2" id="KW-1185">Reference proteome</keyword>
<dbReference type="WBParaSite" id="PSU_v2.g10805.t1">
    <property type="protein sequence ID" value="PSU_v2.g10805.t1"/>
    <property type="gene ID" value="PSU_v2.g10805"/>
</dbReference>
<organism evidence="2 3">
    <name type="scientific">Panagrolaimus superbus</name>
    <dbReference type="NCBI Taxonomy" id="310955"/>
    <lineage>
        <taxon>Eukaryota</taxon>
        <taxon>Metazoa</taxon>
        <taxon>Ecdysozoa</taxon>
        <taxon>Nematoda</taxon>
        <taxon>Chromadorea</taxon>
        <taxon>Rhabditida</taxon>
        <taxon>Tylenchina</taxon>
        <taxon>Panagrolaimomorpha</taxon>
        <taxon>Panagrolaimoidea</taxon>
        <taxon>Panagrolaimidae</taxon>
        <taxon>Panagrolaimus</taxon>
    </lineage>
</organism>